<gene>
    <name evidence="1" type="ORF">CDL12_04122</name>
</gene>
<organism evidence="1 2">
    <name type="scientific">Handroanthus impetiginosus</name>
    <dbReference type="NCBI Taxonomy" id="429701"/>
    <lineage>
        <taxon>Eukaryota</taxon>
        <taxon>Viridiplantae</taxon>
        <taxon>Streptophyta</taxon>
        <taxon>Embryophyta</taxon>
        <taxon>Tracheophyta</taxon>
        <taxon>Spermatophyta</taxon>
        <taxon>Magnoliopsida</taxon>
        <taxon>eudicotyledons</taxon>
        <taxon>Gunneridae</taxon>
        <taxon>Pentapetalae</taxon>
        <taxon>asterids</taxon>
        <taxon>lamiids</taxon>
        <taxon>Lamiales</taxon>
        <taxon>Bignoniaceae</taxon>
        <taxon>Crescentiina</taxon>
        <taxon>Tabebuia alliance</taxon>
        <taxon>Handroanthus</taxon>
    </lineage>
</organism>
<evidence type="ECO:0000313" key="2">
    <source>
        <dbReference type="Proteomes" id="UP000231279"/>
    </source>
</evidence>
<comment type="caution">
    <text evidence="1">The sequence shown here is derived from an EMBL/GenBank/DDBJ whole genome shotgun (WGS) entry which is preliminary data.</text>
</comment>
<dbReference type="EMBL" id="NKXS01000613">
    <property type="protein sequence ID" value="PIN23158.1"/>
    <property type="molecule type" value="Genomic_DNA"/>
</dbReference>
<proteinExistence type="predicted"/>
<accession>A0A2G9I073</accession>
<dbReference type="Proteomes" id="UP000231279">
    <property type="component" value="Unassembled WGS sequence"/>
</dbReference>
<protein>
    <submittedName>
        <fullName evidence="1">Uncharacterized protein</fullName>
    </submittedName>
</protein>
<reference evidence="2" key="1">
    <citation type="journal article" date="2018" name="Gigascience">
        <title>Genome assembly of the Pink Ipe (Handroanthus impetiginosus, Bignoniaceae), a highly valued, ecologically keystone Neotropical timber forest tree.</title>
        <authorList>
            <person name="Silva-Junior O.B."/>
            <person name="Grattapaglia D."/>
            <person name="Novaes E."/>
            <person name="Collevatti R.G."/>
        </authorList>
    </citation>
    <scope>NUCLEOTIDE SEQUENCE [LARGE SCALE GENOMIC DNA]</scope>
    <source>
        <strain evidence="2">cv. UFG-1</strain>
    </source>
</reference>
<dbReference type="AlphaFoldDB" id="A0A2G9I073"/>
<evidence type="ECO:0000313" key="1">
    <source>
        <dbReference type="EMBL" id="PIN23158.1"/>
    </source>
</evidence>
<dbReference type="PANTHER" id="PTHR46250">
    <property type="entry name" value="MYB/SANT-LIKE DNA-BINDING DOMAIN PROTEIN-RELATED"/>
    <property type="match status" value="1"/>
</dbReference>
<sequence length="248" mass="27436">MGGASATMDPSTHTIVVENESVWGKYVKVHPEARSLKNKSQPMYNSWVEIFGTNRATGVGSIDVGNIVTEMLNEARALNVEPGANHTIRPPACSVREGAAEGVEYNALSIDAMSRSASKKKTNLLEKRKHSEDPAEAFESIMGTWMEDTKVVLGSIANQLNHPKQTQAETDSSRRAALFQALHELPVLLLDDRIKATRHLAHNNGDRDAFWKMDKETRSHFVMMLLGANFGSFDLSVDLFCCIVFSFI</sequence>
<keyword evidence="2" id="KW-1185">Reference proteome</keyword>
<name>A0A2G9I073_9LAMI</name>